<organism evidence="2 3">
    <name type="scientific">Erythrobacter fulvus</name>
    <dbReference type="NCBI Taxonomy" id="2987523"/>
    <lineage>
        <taxon>Bacteria</taxon>
        <taxon>Pseudomonadati</taxon>
        <taxon>Pseudomonadota</taxon>
        <taxon>Alphaproteobacteria</taxon>
        <taxon>Sphingomonadales</taxon>
        <taxon>Erythrobacteraceae</taxon>
        <taxon>Erythrobacter/Porphyrobacter group</taxon>
        <taxon>Erythrobacter</taxon>
    </lineage>
</organism>
<accession>A0ABT5JRC3</accession>
<name>A0ABT5JRC3_9SPHN</name>
<feature type="compositionally biased region" description="Low complexity" evidence="1">
    <location>
        <begin position="123"/>
        <end position="132"/>
    </location>
</feature>
<reference evidence="2 3" key="1">
    <citation type="submission" date="2022-10" db="EMBL/GenBank/DDBJ databases">
        <title>Erythrobacter sp. sf7 Genome sequencing.</title>
        <authorList>
            <person name="Park S."/>
        </authorList>
    </citation>
    <scope>NUCLEOTIDE SEQUENCE [LARGE SCALE GENOMIC DNA]</scope>
    <source>
        <strain evidence="3">sf7</strain>
    </source>
</reference>
<dbReference type="Proteomes" id="UP001216558">
    <property type="component" value="Unassembled WGS sequence"/>
</dbReference>
<evidence type="ECO:0000313" key="2">
    <source>
        <dbReference type="EMBL" id="MDC8755223.1"/>
    </source>
</evidence>
<dbReference type="RefSeq" id="WP_273678434.1">
    <property type="nucleotide sequence ID" value="NZ_JAQQXQ010000008.1"/>
</dbReference>
<gene>
    <name evidence="2" type="ORF">OIK40_11295</name>
</gene>
<protein>
    <submittedName>
        <fullName evidence="2">Energy transducer TonB</fullName>
    </submittedName>
</protein>
<comment type="caution">
    <text evidence="2">The sequence shown here is derived from an EMBL/GenBank/DDBJ whole genome shotgun (WGS) entry which is preliminary data.</text>
</comment>
<keyword evidence="3" id="KW-1185">Reference proteome</keyword>
<feature type="compositionally biased region" description="Basic and acidic residues" evidence="1">
    <location>
        <begin position="112"/>
        <end position="122"/>
    </location>
</feature>
<sequence>MMGDIAFRNEEKVGLLVAVVLHGALVAVLLMQAVRSEVSVFPERMTVSLATEVGLEAASPDPVAESRAAIAPTLADDPAPAPEPAPAERVERAEPTPPKPTARAVSTQPAPTRERSRPDRTLAAKPSPAPAKAAEKGGGSRIGDDFLEGKGSSTTTDETRAPAAKFGSAERAALASAITRQLRPHWTAPSGVDAERLVSTVSWDLNPDGTLRGRPRCKTDPASITTSNQPQAGLHCERAIRAVQLAAPFNLPEQFYDRWKALEWQFDRRL</sequence>
<dbReference type="EMBL" id="JAQQXQ010000008">
    <property type="protein sequence ID" value="MDC8755223.1"/>
    <property type="molecule type" value="Genomic_DNA"/>
</dbReference>
<evidence type="ECO:0000256" key="1">
    <source>
        <dbReference type="SAM" id="MobiDB-lite"/>
    </source>
</evidence>
<feature type="region of interest" description="Disordered" evidence="1">
    <location>
        <begin position="73"/>
        <end position="167"/>
    </location>
</feature>
<dbReference type="Gene3D" id="3.30.1150.10">
    <property type="match status" value="1"/>
</dbReference>
<evidence type="ECO:0000313" key="3">
    <source>
        <dbReference type="Proteomes" id="UP001216558"/>
    </source>
</evidence>
<proteinExistence type="predicted"/>